<evidence type="ECO:0000256" key="1">
    <source>
        <dbReference type="ARBA" id="ARBA00022553"/>
    </source>
</evidence>
<dbReference type="Pfam" id="PF07228">
    <property type="entry name" value="SpoIIE"/>
    <property type="match status" value="1"/>
</dbReference>
<name>A0ABY0VS72_9PSED</name>
<sequence>MQPSLEPLTILIAEDSAADRMLLSSIVRRQGHQVLTAANGAEAVEAFRQQRPHLVLMDAMMPVMDGFEAARQIKALAGETLVPIIFLTSLTESEALARCLEAGGDDFLAKPYNQVILAAKIKAMDRLRRLQATVLQQRDLIAKHHDYLLNEQRVAKAVFDKVAHSGCLSAPNIRYLQSPYALFNGDLLLAAFTPAGDMHVLLGDFTGHGLPAAVGAMPLAEVFYGMTAKGYGLAETLREMNAKLKRILPVDMFCCATLLCLSFQRRSVEVWNGGMPDGYLHNIVSGERTPLTARHLPLGILSPQTFNDRTEVFPMAVGDRVFLLSDGVIDTCDANDQLFGVERLHQVFAANRQPDALFEDIEQALRDFRGEARDDVSMVEISLLEAEQLNPPAPVYSDSGQSCPLDWSVSFEFRAATLKRFNPLPYLLQLLLEVHGLRAQSGALHSVLAELYSNALEHGVLGLDSSLKRDASGFARYYQTRNERLEALQDGFVRVHLQIVPTGKGGSLIVRVEDSGKGFDVARVMERPVDGGRLSGRGVSLIRQLSRSASWSDDGRSARVEFFWEALA</sequence>
<dbReference type="PROSITE" id="PS50110">
    <property type="entry name" value="RESPONSE_REGULATORY"/>
    <property type="match status" value="1"/>
</dbReference>
<dbReference type="SMART" id="SM00448">
    <property type="entry name" value="REC"/>
    <property type="match status" value="1"/>
</dbReference>
<feature type="modified residue" description="4-aspartylphosphate" evidence="3">
    <location>
        <position position="58"/>
    </location>
</feature>
<dbReference type="InterPro" id="IPR001932">
    <property type="entry name" value="PPM-type_phosphatase-like_dom"/>
</dbReference>
<dbReference type="RefSeq" id="WP_083375985.1">
    <property type="nucleotide sequence ID" value="NZ_JBNNWF010000186.1"/>
</dbReference>
<dbReference type="SMART" id="SM00331">
    <property type="entry name" value="PP2C_SIG"/>
    <property type="match status" value="1"/>
</dbReference>
<dbReference type="InterPro" id="IPR036890">
    <property type="entry name" value="HATPase_C_sf"/>
</dbReference>
<evidence type="ECO:0000256" key="2">
    <source>
        <dbReference type="ARBA" id="ARBA00023012"/>
    </source>
</evidence>
<accession>A0ABY0VS72</accession>
<dbReference type="InterPro" id="IPR011006">
    <property type="entry name" value="CheY-like_superfamily"/>
</dbReference>
<dbReference type="SUPFAM" id="SSF55874">
    <property type="entry name" value="ATPase domain of HSP90 chaperone/DNA topoisomerase II/histidine kinase"/>
    <property type="match status" value="1"/>
</dbReference>
<dbReference type="Gene3D" id="3.60.40.10">
    <property type="entry name" value="PPM-type phosphatase domain"/>
    <property type="match status" value="1"/>
</dbReference>
<keyword evidence="2" id="KW-0902">Two-component regulatory system</keyword>
<dbReference type="CDD" id="cd16936">
    <property type="entry name" value="HATPase_RsbW-like"/>
    <property type="match status" value="1"/>
</dbReference>
<evidence type="ECO:0000313" key="6">
    <source>
        <dbReference type="Proteomes" id="UP000182476"/>
    </source>
</evidence>
<dbReference type="PANTHER" id="PTHR45339:SF1">
    <property type="entry name" value="HYBRID SIGNAL TRANSDUCTION HISTIDINE KINASE J"/>
    <property type="match status" value="1"/>
</dbReference>
<organism evidence="5 6">
    <name type="scientific">Pseudomonas mandelii</name>
    <dbReference type="NCBI Taxonomy" id="75612"/>
    <lineage>
        <taxon>Bacteria</taxon>
        <taxon>Pseudomonadati</taxon>
        <taxon>Pseudomonadota</taxon>
        <taxon>Gammaproteobacteria</taxon>
        <taxon>Pseudomonadales</taxon>
        <taxon>Pseudomonadaceae</taxon>
        <taxon>Pseudomonas</taxon>
    </lineage>
</organism>
<protein>
    <submittedName>
        <fullName evidence="5">Histidine kinase-like ATPase domain-containing protein</fullName>
    </submittedName>
</protein>
<dbReference type="InterPro" id="IPR001789">
    <property type="entry name" value="Sig_transdc_resp-reg_receiver"/>
</dbReference>
<feature type="domain" description="Response regulatory" evidence="4">
    <location>
        <begin position="9"/>
        <end position="125"/>
    </location>
</feature>
<dbReference type="Proteomes" id="UP000182476">
    <property type="component" value="Chromosome I"/>
</dbReference>
<evidence type="ECO:0000256" key="3">
    <source>
        <dbReference type="PROSITE-ProRule" id="PRU00169"/>
    </source>
</evidence>
<dbReference type="EMBL" id="LT629796">
    <property type="protein sequence ID" value="SDU52348.1"/>
    <property type="molecule type" value="Genomic_DNA"/>
</dbReference>
<keyword evidence="6" id="KW-1185">Reference proteome</keyword>
<dbReference type="SUPFAM" id="SSF52172">
    <property type="entry name" value="CheY-like"/>
    <property type="match status" value="1"/>
</dbReference>
<dbReference type="Gene3D" id="3.40.50.2300">
    <property type="match status" value="1"/>
</dbReference>
<dbReference type="Gene3D" id="3.30.565.10">
    <property type="entry name" value="Histidine kinase-like ATPase, C-terminal domain"/>
    <property type="match status" value="1"/>
</dbReference>
<dbReference type="Pfam" id="PF00072">
    <property type="entry name" value="Response_reg"/>
    <property type="match status" value="1"/>
</dbReference>
<dbReference type="GeneID" id="46430980"/>
<dbReference type="SUPFAM" id="SSF81606">
    <property type="entry name" value="PP2C-like"/>
    <property type="match status" value="1"/>
</dbReference>
<evidence type="ECO:0000259" key="4">
    <source>
        <dbReference type="PROSITE" id="PS50110"/>
    </source>
</evidence>
<proteinExistence type="predicted"/>
<keyword evidence="1 3" id="KW-0597">Phosphoprotein</keyword>
<gene>
    <name evidence="5" type="ORF">SAMN04489801_3969</name>
</gene>
<reference evidence="5 6" key="1">
    <citation type="submission" date="2016-10" db="EMBL/GenBank/DDBJ databases">
        <authorList>
            <person name="Varghese N."/>
            <person name="Submissions S."/>
        </authorList>
    </citation>
    <scope>NUCLEOTIDE SEQUENCE [LARGE SCALE GENOMIC DNA]</scope>
    <source>
        <strain evidence="5 6">LMG 21607</strain>
    </source>
</reference>
<dbReference type="InterPro" id="IPR036457">
    <property type="entry name" value="PPM-type-like_dom_sf"/>
</dbReference>
<evidence type="ECO:0000313" key="5">
    <source>
        <dbReference type="EMBL" id="SDU52348.1"/>
    </source>
</evidence>
<dbReference type="PANTHER" id="PTHR45339">
    <property type="entry name" value="HYBRID SIGNAL TRANSDUCTION HISTIDINE KINASE J"/>
    <property type="match status" value="1"/>
</dbReference>